<dbReference type="PANTHER" id="PTHR13439">
    <property type="entry name" value="CT120 PROTEIN"/>
    <property type="match status" value="1"/>
</dbReference>
<feature type="transmembrane region" description="Helical" evidence="6">
    <location>
        <begin position="184"/>
        <end position="208"/>
    </location>
</feature>
<dbReference type="PROSITE" id="PS50922">
    <property type="entry name" value="TLC"/>
    <property type="match status" value="1"/>
</dbReference>
<evidence type="ECO:0000256" key="2">
    <source>
        <dbReference type="ARBA" id="ARBA00022692"/>
    </source>
</evidence>
<proteinExistence type="predicted"/>
<reference evidence="8" key="2">
    <citation type="submission" date="2025-09" db="UniProtKB">
        <authorList>
            <consortium name="Ensembl"/>
        </authorList>
    </citation>
    <scope>IDENTIFICATION</scope>
</reference>
<dbReference type="SMART" id="SM00724">
    <property type="entry name" value="TLC"/>
    <property type="match status" value="1"/>
</dbReference>
<name>A0A3B3DWG0_ORYME</name>
<dbReference type="RefSeq" id="XP_024132966.1">
    <property type="nucleotide sequence ID" value="XM_024277198.2"/>
</dbReference>
<feature type="transmembrane region" description="Helical" evidence="6">
    <location>
        <begin position="228"/>
        <end position="246"/>
    </location>
</feature>
<feature type="transmembrane region" description="Helical" evidence="6">
    <location>
        <begin position="123"/>
        <end position="144"/>
    </location>
</feature>
<dbReference type="GO" id="GO:0055088">
    <property type="term" value="P:lipid homeostasis"/>
    <property type="evidence" value="ECO:0007669"/>
    <property type="project" value="TreeGrafter"/>
</dbReference>
<dbReference type="AlphaFoldDB" id="A0A3B3DWG0"/>
<evidence type="ECO:0000256" key="1">
    <source>
        <dbReference type="ARBA" id="ARBA00004141"/>
    </source>
</evidence>
<evidence type="ECO:0000256" key="4">
    <source>
        <dbReference type="ARBA" id="ARBA00023136"/>
    </source>
</evidence>
<dbReference type="GeneTree" id="ENSGT01010000222313"/>
<dbReference type="PANTHER" id="PTHR13439:SF20">
    <property type="entry name" value="TLC DOMAIN-CONTAINING PROTEIN 3A"/>
    <property type="match status" value="1"/>
</dbReference>
<evidence type="ECO:0000313" key="8">
    <source>
        <dbReference type="Ensembl" id="ENSOMEP00000034261.1"/>
    </source>
</evidence>
<evidence type="ECO:0000256" key="6">
    <source>
        <dbReference type="SAM" id="Phobius"/>
    </source>
</evidence>
<dbReference type="InterPro" id="IPR006634">
    <property type="entry name" value="TLC-dom"/>
</dbReference>
<dbReference type="Ensembl" id="ENSOMET00000028085.1">
    <property type="protein sequence ID" value="ENSOMEP00000034261.1"/>
    <property type="gene ID" value="ENSOMEG00000020755.1"/>
</dbReference>
<dbReference type="GO" id="GO:0016020">
    <property type="term" value="C:membrane"/>
    <property type="evidence" value="ECO:0007669"/>
    <property type="project" value="UniProtKB-SubCell"/>
</dbReference>
<feature type="transmembrane region" description="Helical" evidence="6">
    <location>
        <begin position="70"/>
        <end position="91"/>
    </location>
</feature>
<keyword evidence="3 6" id="KW-1133">Transmembrane helix</keyword>
<evidence type="ECO:0000256" key="3">
    <source>
        <dbReference type="ARBA" id="ARBA00022989"/>
    </source>
</evidence>
<dbReference type="OrthoDB" id="10266980at2759"/>
<dbReference type="Pfam" id="PF03798">
    <property type="entry name" value="TRAM_LAG1_CLN8"/>
    <property type="match status" value="1"/>
</dbReference>
<feature type="transmembrane region" description="Helical" evidence="6">
    <location>
        <begin position="150"/>
        <end position="172"/>
    </location>
</feature>
<dbReference type="InterPro" id="IPR050846">
    <property type="entry name" value="TLCD"/>
</dbReference>
<sequence>MAALVCGAVFFPGVYFGLRRRFRQTFTLWTDADVACVSERLMSAVHASLSSAAGLTVALSCKDVLIDNHWLVNNFVLFGAPYMAFDIYAMYLSHFHAARVRDGSGSSRGHSFQTVRAFLTRDWLLVLHHAALLLVFMPITLFFRRGLGDFFVGCFLTTEFSTPFVSIGKILIQLRLDNTVLHRVNGAIVLLTFFVCRILLFPFMYWKYSRQLGVPLSAVAFHMPLHCNLGNLLILAPQIYWFFLLLKKANRLYLRGRKALDKEGLKADKLAVFFFSWNFNIIS</sequence>
<dbReference type="GO" id="GO:0005783">
    <property type="term" value="C:endoplasmic reticulum"/>
    <property type="evidence" value="ECO:0007669"/>
    <property type="project" value="TreeGrafter"/>
</dbReference>
<evidence type="ECO:0000313" key="9">
    <source>
        <dbReference type="Proteomes" id="UP000261560"/>
    </source>
</evidence>
<dbReference type="PaxDb" id="30732-ENSOMEP00000034261"/>
<keyword evidence="9" id="KW-1185">Reference proteome</keyword>
<organism evidence="8 9">
    <name type="scientific">Oryzias melastigma</name>
    <name type="common">Marine medaka</name>
    <dbReference type="NCBI Taxonomy" id="30732"/>
    <lineage>
        <taxon>Eukaryota</taxon>
        <taxon>Metazoa</taxon>
        <taxon>Chordata</taxon>
        <taxon>Craniata</taxon>
        <taxon>Vertebrata</taxon>
        <taxon>Euteleostomi</taxon>
        <taxon>Actinopterygii</taxon>
        <taxon>Neopterygii</taxon>
        <taxon>Teleostei</taxon>
        <taxon>Neoteleostei</taxon>
        <taxon>Acanthomorphata</taxon>
        <taxon>Ovalentaria</taxon>
        <taxon>Atherinomorphae</taxon>
        <taxon>Beloniformes</taxon>
        <taxon>Adrianichthyidae</taxon>
        <taxon>Oryziinae</taxon>
        <taxon>Oryzias</taxon>
    </lineage>
</organism>
<reference evidence="8" key="1">
    <citation type="submission" date="2025-08" db="UniProtKB">
        <authorList>
            <consortium name="Ensembl"/>
        </authorList>
    </citation>
    <scope>IDENTIFICATION</scope>
</reference>
<evidence type="ECO:0000256" key="5">
    <source>
        <dbReference type="PROSITE-ProRule" id="PRU00205"/>
    </source>
</evidence>
<dbReference type="Proteomes" id="UP000261560">
    <property type="component" value="Unplaced"/>
</dbReference>
<keyword evidence="4 5" id="KW-0472">Membrane</keyword>
<protein>
    <submittedName>
        <fullName evidence="8">Protein FAM57A-like</fullName>
    </submittedName>
</protein>
<feature type="domain" description="TLC" evidence="7">
    <location>
        <begin position="32"/>
        <end position="254"/>
    </location>
</feature>
<dbReference type="KEGG" id="oml:112149484"/>
<evidence type="ECO:0000259" key="7">
    <source>
        <dbReference type="PROSITE" id="PS50922"/>
    </source>
</evidence>
<accession>A0A3B3DWG0</accession>
<dbReference type="STRING" id="30732.ENSOMEP00000034261"/>
<comment type="subcellular location">
    <subcellularLocation>
        <location evidence="1">Membrane</location>
        <topology evidence="1">Multi-pass membrane protein</topology>
    </subcellularLocation>
</comment>
<dbReference type="GeneID" id="112149484"/>
<dbReference type="OMA" id="FGAPYMA"/>
<keyword evidence="2 5" id="KW-0812">Transmembrane</keyword>